<proteinExistence type="predicted"/>
<protein>
    <submittedName>
        <fullName evidence="2">Uncharacterized protein</fullName>
    </submittedName>
</protein>
<dbReference type="AlphaFoldDB" id="A0A4Q8AC17"/>
<dbReference type="EMBL" id="SHLA01000001">
    <property type="protein sequence ID" value="RZU61737.1"/>
    <property type="molecule type" value="Genomic_DNA"/>
</dbReference>
<keyword evidence="3" id="KW-1185">Reference proteome</keyword>
<evidence type="ECO:0000256" key="1">
    <source>
        <dbReference type="SAM" id="MobiDB-lite"/>
    </source>
</evidence>
<dbReference type="OrthoDB" id="4412113at2"/>
<feature type="region of interest" description="Disordered" evidence="1">
    <location>
        <begin position="71"/>
        <end position="118"/>
    </location>
</feature>
<comment type="caution">
    <text evidence="2">The sequence shown here is derived from an EMBL/GenBank/DDBJ whole genome shotgun (WGS) entry which is preliminary data.</text>
</comment>
<reference evidence="2 3" key="1">
    <citation type="submission" date="2019-02" db="EMBL/GenBank/DDBJ databases">
        <title>Sequencing the genomes of 1000 actinobacteria strains.</title>
        <authorList>
            <person name="Klenk H.-P."/>
        </authorList>
    </citation>
    <scope>NUCLEOTIDE SEQUENCE [LARGE SCALE GENOMIC DNA]</scope>
    <source>
        <strain evidence="2 3">DSM 17364</strain>
    </source>
</reference>
<dbReference type="Proteomes" id="UP000292685">
    <property type="component" value="Unassembled WGS sequence"/>
</dbReference>
<name>A0A4Q8AC17_9MICC</name>
<organism evidence="2 3">
    <name type="scientific">Zhihengliuella halotolerans</name>
    <dbReference type="NCBI Taxonomy" id="370736"/>
    <lineage>
        <taxon>Bacteria</taxon>
        <taxon>Bacillati</taxon>
        <taxon>Actinomycetota</taxon>
        <taxon>Actinomycetes</taxon>
        <taxon>Micrococcales</taxon>
        <taxon>Micrococcaceae</taxon>
        <taxon>Zhihengliuella</taxon>
    </lineage>
</organism>
<feature type="compositionally biased region" description="Basic and acidic residues" evidence="1">
    <location>
        <begin position="80"/>
        <end position="107"/>
    </location>
</feature>
<evidence type="ECO:0000313" key="3">
    <source>
        <dbReference type="Proteomes" id="UP000292685"/>
    </source>
</evidence>
<accession>A0A4Q8AC17</accession>
<dbReference type="RefSeq" id="WP_130450158.1">
    <property type="nucleotide sequence ID" value="NZ_SHLA01000001.1"/>
</dbReference>
<sequence>MQTYPGRDPLAEALAGEITVRKFRVMLEHLPPANPVARELDSAWSQSEWLLWHIDSRVASLHAAFSSALRAKGAAPVEPKFLDTPKSRADPAQKARIEQKHEAERADLMSVLARPDPR</sequence>
<gene>
    <name evidence="2" type="ORF">EV380_1315</name>
</gene>
<evidence type="ECO:0000313" key="2">
    <source>
        <dbReference type="EMBL" id="RZU61737.1"/>
    </source>
</evidence>